<gene>
    <name evidence="2" type="ORF">EHYA_09806</name>
</gene>
<dbReference type="AlphaFoldDB" id="A0A401Z593"/>
<protein>
    <submittedName>
        <fullName evidence="2">Uncharacterized protein</fullName>
    </submittedName>
</protein>
<dbReference type="Pfam" id="PF20060">
    <property type="entry name" value="DUF6459"/>
    <property type="match status" value="1"/>
</dbReference>
<name>A0A401Z593_9ACTN</name>
<accession>A0A401Z593</accession>
<keyword evidence="3" id="KW-1185">Reference proteome</keyword>
<dbReference type="RefSeq" id="WP_126643594.1">
    <property type="nucleotide sequence ID" value="NZ_BIFH01000056.1"/>
</dbReference>
<evidence type="ECO:0000256" key="1">
    <source>
        <dbReference type="SAM" id="MobiDB-lite"/>
    </source>
</evidence>
<sequence length="208" mass="22560">MVHTNTGSPPRLYVVRAPAGETPFDTAAVAEVIPLRPSGSRTALVHGNLAHAPHPLPHPLPHPEQGSDSRPGSRLAPRRDPRPALRLVPALAEPDPAEARLRSRRLAHALAEIASGRRAIAQLRPYASAPVYGTTQHLIRRLAARHVGHLRVESCGGHAPADGIAEGYARLRAPSWVLTLAFRLERDAPTRHPTNTWLCTALEHDELT</sequence>
<reference evidence="2 3" key="1">
    <citation type="submission" date="2018-12" db="EMBL/GenBank/DDBJ databases">
        <title>Draft genome sequence of Embleya hyalina NBRC 13850T.</title>
        <authorList>
            <person name="Komaki H."/>
            <person name="Hosoyama A."/>
            <person name="Kimura A."/>
            <person name="Ichikawa N."/>
            <person name="Tamura T."/>
        </authorList>
    </citation>
    <scope>NUCLEOTIDE SEQUENCE [LARGE SCALE GENOMIC DNA]</scope>
    <source>
        <strain evidence="2 3">NBRC 13850</strain>
    </source>
</reference>
<organism evidence="2 3">
    <name type="scientific">Embleya hyalina</name>
    <dbReference type="NCBI Taxonomy" id="516124"/>
    <lineage>
        <taxon>Bacteria</taxon>
        <taxon>Bacillati</taxon>
        <taxon>Actinomycetota</taxon>
        <taxon>Actinomycetes</taxon>
        <taxon>Kitasatosporales</taxon>
        <taxon>Streptomycetaceae</taxon>
        <taxon>Embleya</taxon>
    </lineage>
</organism>
<feature type="region of interest" description="Disordered" evidence="1">
    <location>
        <begin position="49"/>
        <end position="86"/>
    </location>
</feature>
<dbReference type="InterPro" id="IPR045596">
    <property type="entry name" value="DUF6459"/>
</dbReference>
<evidence type="ECO:0000313" key="3">
    <source>
        <dbReference type="Proteomes" id="UP000286931"/>
    </source>
</evidence>
<dbReference type="OrthoDB" id="3218510at2"/>
<proteinExistence type="predicted"/>
<evidence type="ECO:0000313" key="2">
    <source>
        <dbReference type="EMBL" id="GCE02031.1"/>
    </source>
</evidence>
<dbReference type="Proteomes" id="UP000286931">
    <property type="component" value="Unassembled WGS sequence"/>
</dbReference>
<comment type="caution">
    <text evidence="2">The sequence shown here is derived from an EMBL/GenBank/DDBJ whole genome shotgun (WGS) entry which is preliminary data.</text>
</comment>
<dbReference type="EMBL" id="BIFH01000056">
    <property type="protein sequence ID" value="GCE02031.1"/>
    <property type="molecule type" value="Genomic_DNA"/>
</dbReference>